<evidence type="ECO:0000313" key="1">
    <source>
        <dbReference type="EMBL" id="MCA6064831.1"/>
    </source>
</evidence>
<name>A0ABS7ZWN5_9GAMM</name>
<dbReference type="Proteomes" id="UP000714380">
    <property type="component" value="Unassembled WGS sequence"/>
</dbReference>
<keyword evidence="2" id="KW-1185">Reference proteome</keyword>
<dbReference type="EMBL" id="JAEDAH010000093">
    <property type="protein sequence ID" value="MCA6064831.1"/>
    <property type="molecule type" value="Genomic_DNA"/>
</dbReference>
<dbReference type="RefSeq" id="WP_225676181.1">
    <property type="nucleotide sequence ID" value="NZ_JAEDAH010000093.1"/>
</dbReference>
<accession>A0ABS7ZWN5</accession>
<organism evidence="1 2">
    <name type="scientific">Thalassolituus marinus</name>
    <dbReference type="NCBI Taxonomy" id="671053"/>
    <lineage>
        <taxon>Bacteria</taxon>
        <taxon>Pseudomonadati</taxon>
        <taxon>Pseudomonadota</taxon>
        <taxon>Gammaproteobacteria</taxon>
        <taxon>Oceanospirillales</taxon>
        <taxon>Oceanospirillaceae</taxon>
        <taxon>Thalassolituus</taxon>
    </lineage>
</organism>
<protein>
    <submittedName>
        <fullName evidence="1">Uncharacterized protein</fullName>
    </submittedName>
</protein>
<comment type="caution">
    <text evidence="1">The sequence shown here is derived from an EMBL/GenBank/DDBJ whole genome shotgun (WGS) entry which is preliminary data.</text>
</comment>
<reference evidence="1 2" key="1">
    <citation type="submission" date="2020-12" db="EMBL/GenBank/DDBJ databases">
        <title>Novel Thalassolituus-related marine hydrocarbonoclastic bacteria mediated algae-derived hydrocarbons mineralization in twilight zone of the northern South China Sea.</title>
        <authorList>
            <person name="Dong C."/>
        </authorList>
    </citation>
    <scope>NUCLEOTIDE SEQUENCE [LARGE SCALE GENOMIC DNA]</scope>
    <source>
        <strain evidence="1 2">IMCC1826</strain>
    </source>
</reference>
<gene>
    <name evidence="1" type="ORF">I9W95_14555</name>
</gene>
<proteinExistence type="predicted"/>
<evidence type="ECO:0000313" key="2">
    <source>
        <dbReference type="Proteomes" id="UP000714380"/>
    </source>
</evidence>
<sequence length="139" mass="16549">MIRKLIEKFRKLEFFSIDEFGKNPEIIASGIKKYESINNNFRQITVFERDGRVVEVGFLISPIKDLVDYFTHEFGEPNVFYNFRDEFTRLEFHPDFNWIDKLSCDVDGHWEKNNTRITNLESGEVIDDVLLNGFFIQLK</sequence>